<dbReference type="Pfam" id="PF00378">
    <property type="entry name" value="ECH_1"/>
    <property type="match status" value="1"/>
</dbReference>
<dbReference type="SUPFAM" id="SSF52096">
    <property type="entry name" value="ClpP/crotonase"/>
    <property type="match status" value="1"/>
</dbReference>
<protein>
    <submittedName>
        <fullName evidence="2">Methylglutaconyl-CoA hydratase</fullName>
    </submittedName>
</protein>
<dbReference type="RefSeq" id="WP_106350648.1">
    <property type="nucleotide sequence ID" value="NZ_PVUE01000021.1"/>
</dbReference>
<dbReference type="PANTHER" id="PTHR43802">
    <property type="entry name" value="ENOYL-COA HYDRATASE"/>
    <property type="match status" value="1"/>
</dbReference>
<name>A0A2T0ZJY6_9ACTN</name>
<evidence type="ECO:0000256" key="1">
    <source>
        <dbReference type="ARBA" id="ARBA00005254"/>
    </source>
</evidence>
<dbReference type="EMBL" id="PVUE01000021">
    <property type="protein sequence ID" value="PRZ36584.1"/>
    <property type="molecule type" value="Genomic_DNA"/>
</dbReference>
<dbReference type="CDD" id="cd06558">
    <property type="entry name" value="crotonase-like"/>
    <property type="match status" value="1"/>
</dbReference>
<dbReference type="AlphaFoldDB" id="A0A2T0ZJY6"/>
<dbReference type="OrthoDB" id="5183239at2"/>
<reference evidence="2 3" key="1">
    <citation type="submission" date="2018-03" db="EMBL/GenBank/DDBJ databases">
        <title>Genomic Encyclopedia of Archaeal and Bacterial Type Strains, Phase II (KMG-II): from individual species to whole genera.</title>
        <authorList>
            <person name="Goeker M."/>
        </authorList>
    </citation>
    <scope>NUCLEOTIDE SEQUENCE [LARGE SCALE GENOMIC DNA]</scope>
    <source>
        <strain evidence="2 3">DSM 100065</strain>
    </source>
</reference>
<dbReference type="InterPro" id="IPR001753">
    <property type="entry name" value="Enoyl-CoA_hydra/iso"/>
</dbReference>
<proteinExistence type="inferred from homology"/>
<keyword evidence="3" id="KW-1185">Reference proteome</keyword>
<dbReference type="Gene3D" id="3.90.226.10">
    <property type="entry name" value="2-enoyl-CoA Hydratase, Chain A, domain 1"/>
    <property type="match status" value="1"/>
</dbReference>
<dbReference type="InterPro" id="IPR029045">
    <property type="entry name" value="ClpP/crotonase-like_dom_sf"/>
</dbReference>
<comment type="caution">
    <text evidence="2">The sequence shown here is derived from an EMBL/GenBank/DDBJ whole genome shotgun (WGS) entry which is preliminary data.</text>
</comment>
<gene>
    <name evidence="2" type="ORF">CLV47_12120</name>
</gene>
<dbReference type="GO" id="GO:0003824">
    <property type="term" value="F:catalytic activity"/>
    <property type="evidence" value="ECO:0007669"/>
    <property type="project" value="UniProtKB-ARBA"/>
</dbReference>
<organism evidence="2 3">
    <name type="scientific">Antricoccus suffuscus</name>
    <dbReference type="NCBI Taxonomy" id="1629062"/>
    <lineage>
        <taxon>Bacteria</taxon>
        <taxon>Bacillati</taxon>
        <taxon>Actinomycetota</taxon>
        <taxon>Actinomycetes</taxon>
        <taxon>Geodermatophilales</taxon>
        <taxon>Antricoccaceae</taxon>
        <taxon>Antricoccus</taxon>
    </lineage>
</organism>
<dbReference type="Proteomes" id="UP000237752">
    <property type="component" value="Unassembled WGS sequence"/>
</dbReference>
<comment type="similarity">
    <text evidence="1">Belongs to the enoyl-CoA hydratase/isomerase family.</text>
</comment>
<accession>A0A2T0ZJY6</accession>
<sequence length="268" mass="28190">MTDVGDAGAIPTREDPLERLTLVREGAVLHVWLNRPKILNALDDKTLNEIAAVFDAVADHDDVRVVVLGGAGRAFSAGADLRNPPSRPVAGTSVRQRRYVAETGHRACQAIAACGAITIARTHGHVVGGGVLLAVSCDFRVGADDTVFSLPEVELGMPLSWGGTPLLIKEIGAARAREMIMTCRPVDAAQAERFGLLHAVVAPTDLDVEVASLSARLVGMPEASLTATKQQFNRYAASARLADLTETDSDIFTGVSGRGAAPPRPDAN</sequence>
<dbReference type="PANTHER" id="PTHR43802:SF1">
    <property type="entry name" value="IP11341P-RELATED"/>
    <property type="match status" value="1"/>
</dbReference>
<evidence type="ECO:0000313" key="3">
    <source>
        <dbReference type="Proteomes" id="UP000237752"/>
    </source>
</evidence>
<evidence type="ECO:0000313" key="2">
    <source>
        <dbReference type="EMBL" id="PRZ36584.1"/>
    </source>
</evidence>